<dbReference type="InterPro" id="IPR037401">
    <property type="entry name" value="SnoaL-like"/>
</dbReference>
<dbReference type="SUPFAM" id="SSF54427">
    <property type="entry name" value="NTF2-like"/>
    <property type="match status" value="1"/>
</dbReference>
<proteinExistence type="predicted"/>
<evidence type="ECO:0000313" key="2">
    <source>
        <dbReference type="EMBL" id="OOZ39878.1"/>
    </source>
</evidence>
<dbReference type="Gene3D" id="3.10.450.50">
    <property type="match status" value="1"/>
</dbReference>
<evidence type="ECO:0000313" key="3">
    <source>
        <dbReference type="Proteomes" id="UP000191110"/>
    </source>
</evidence>
<sequence length="148" mass="16820">MEVIEVFKGFAADFELCVADDNWSRLAKWLAEDAIYLNVGGPDPRFEGRDAIINYLREDVMNLDRRFDSRRLEAITEPQVEGSQLSRRWRVTYTFAGTPDLVVEGEARYLIVDGLIRRVEEEATPKSLQAVGAWMAQYGERLQGSSAS</sequence>
<reference evidence="2 3" key="1">
    <citation type="submission" date="2016-11" db="EMBL/GenBank/DDBJ databases">
        <title>Mixed transmission modes and dynamic genome evolution in an obligate animal-bacterial symbiosis.</title>
        <authorList>
            <person name="Russell S.L."/>
            <person name="Corbett-Detig R.B."/>
            <person name="Cavanaugh C.M."/>
        </authorList>
    </citation>
    <scope>NUCLEOTIDE SEQUENCE [LARGE SCALE GENOMIC DNA]</scope>
    <source>
        <strain evidence="2">Sveles-Q1</strain>
    </source>
</reference>
<organism evidence="2 3">
    <name type="scientific">Solemya pervernicosa gill symbiont</name>
    <dbReference type="NCBI Taxonomy" id="642797"/>
    <lineage>
        <taxon>Bacteria</taxon>
        <taxon>Pseudomonadati</taxon>
        <taxon>Pseudomonadota</taxon>
        <taxon>Gammaproteobacteria</taxon>
        <taxon>sulfur-oxidizing symbionts</taxon>
    </lineage>
</organism>
<feature type="domain" description="SnoaL-like" evidence="1">
    <location>
        <begin position="17"/>
        <end position="118"/>
    </location>
</feature>
<dbReference type="AlphaFoldDB" id="A0A1T2L443"/>
<accession>A0A1T2L443</accession>
<gene>
    <name evidence="2" type="ORF">BOW53_09745</name>
</gene>
<dbReference type="RefSeq" id="WP_078483893.1">
    <property type="nucleotide sequence ID" value="NZ_MPRL01000039.1"/>
</dbReference>
<protein>
    <recommendedName>
        <fullName evidence="1">SnoaL-like domain-containing protein</fullName>
    </recommendedName>
</protein>
<comment type="caution">
    <text evidence="2">The sequence shown here is derived from an EMBL/GenBank/DDBJ whole genome shotgun (WGS) entry which is preliminary data.</text>
</comment>
<dbReference type="EMBL" id="MPRL01000039">
    <property type="protein sequence ID" value="OOZ39878.1"/>
    <property type="molecule type" value="Genomic_DNA"/>
</dbReference>
<dbReference type="Proteomes" id="UP000191110">
    <property type="component" value="Unassembled WGS sequence"/>
</dbReference>
<dbReference type="Pfam" id="PF12680">
    <property type="entry name" value="SnoaL_2"/>
    <property type="match status" value="1"/>
</dbReference>
<dbReference type="InterPro" id="IPR032710">
    <property type="entry name" value="NTF2-like_dom_sf"/>
</dbReference>
<evidence type="ECO:0000259" key="1">
    <source>
        <dbReference type="Pfam" id="PF12680"/>
    </source>
</evidence>
<keyword evidence="3" id="KW-1185">Reference proteome</keyword>
<name>A0A1T2L443_9GAMM</name>
<dbReference type="OrthoDB" id="7066724at2"/>